<dbReference type="EMBL" id="NLAX01000010">
    <property type="protein sequence ID" value="PKS09116.1"/>
    <property type="molecule type" value="Genomic_DNA"/>
</dbReference>
<keyword evidence="3 6" id="KW-1133">Transmembrane helix</keyword>
<keyword evidence="10" id="KW-1185">Reference proteome</keyword>
<dbReference type="PROSITE" id="PS51352">
    <property type="entry name" value="THIOREDOXIN_2"/>
    <property type="match status" value="2"/>
</dbReference>
<dbReference type="InParanoid" id="A0A2N3N9J3"/>
<accession>A0A2N3N9J3</accession>
<dbReference type="Gene3D" id="3.40.30.10">
    <property type="entry name" value="Glutaredoxin"/>
    <property type="match status" value="3"/>
</dbReference>
<keyword evidence="2 6" id="KW-0812">Transmembrane</keyword>
<keyword evidence="7" id="KW-0732">Signal</keyword>
<dbReference type="CDD" id="cd02961">
    <property type="entry name" value="PDI_a_family"/>
    <property type="match status" value="2"/>
</dbReference>
<sequence length="743" mass="84329">MKLAAILTLLGASALVNGKAKKAPEPTTFNGVEVPPLLELTPENYDTELKTHTFVMVKHHSPYCPFCLDFVPTYQTAYEFYYTSKPEGSEESFSDFYDFRFGAINCIAYYDFCSERNVTTWPTTLLYKDGEVHGKVRGAKNMTIVTDVIEKALEESKPGSRPAKLIIPKAGDDHVSPSVSSDEDQPAAKADGAPEENSNEETMPASTKAKADVVPVKEVEEKEPEKKETQRKEPEEKPPAERTPQDIAAEIMASRKNPVFPAPNIPFPVRAKSTETPNKDGVSTSLDAESFQNKVTMTQDPWFIKFYAPWCHHCQALAPTWDQIAKDMKGQLNVGEVNCDKESRLCKDVGVRGYPTIILFRGGERVEYDGLRGLGDLLHFAESAVALTNGVPEVDAESFKALEEKEEVIFVYFYDHGVTTEDFMALERIPIHLAGRAKLVRTRDPELYKRFKITTWPRLMVAREGRPTYYTPLMPKDMRDVNGILQWMRSVWLPIVPELTASNAREIMDGKIVVLGILNRNNEESFRDAQREMKSAANEWMDKQIQLFQLERQELRDAKQLRLEEAKDRNDERGIRQAKAIRINMSMSDKKQVTFAWVDAVFWQRWIRTTYGIDVKDGDRVIINDEDNRRYWDTTITGNIITPSRTSIMETVGKVTASPPKIKPKLTISSFEKVFFDFRMAFVEHPWLTVGCSFAIALAALSWFRGRLRRTRPNFRLEDAMGIKELKEGLLGGPSSNTNGKVD</sequence>
<feature type="compositionally biased region" description="Basic and acidic residues" evidence="5">
    <location>
        <begin position="209"/>
        <end position="244"/>
    </location>
</feature>
<dbReference type="GO" id="GO:0005783">
    <property type="term" value="C:endoplasmic reticulum"/>
    <property type="evidence" value="ECO:0007669"/>
    <property type="project" value="TreeGrafter"/>
</dbReference>
<feature type="domain" description="Thioredoxin" evidence="8">
    <location>
        <begin position="251"/>
        <end position="386"/>
    </location>
</feature>
<evidence type="ECO:0000313" key="10">
    <source>
        <dbReference type="Proteomes" id="UP000233524"/>
    </source>
</evidence>
<evidence type="ECO:0000313" key="9">
    <source>
        <dbReference type="EMBL" id="PKS09116.1"/>
    </source>
</evidence>
<dbReference type="InterPro" id="IPR036249">
    <property type="entry name" value="Thioredoxin-like_sf"/>
</dbReference>
<protein>
    <recommendedName>
        <fullName evidence="8">Thioredoxin domain-containing protein</fullName>
    </recommendedName>
</protein>
<evidence type="ECO:0000259" key="8">
    <source>
        <dbReference type="PROSITE" id="PS51352"/>
    </source>
</evidence>
<comment type="caution">
    <text evidence="9">The sequence shown here is derived from an EMBL/GenBank/DDBJ whole genome shotgun (WGS) entry which is preliminary data.</text>
</comment>
<dbReference type="PRINTS" id="PR00421">
    <property type="entry name" value="THIOREDOXIN"/>
</dbReference>
<evidence type="ECO:0000256" key="5">
    <source>
        <dbReference type="SAM" id="MobiDB-lite"/>
    </source>
</evidence>
<dbReference type="Proteomes" id="UP000233524">
    <property type="component" value="Unassembled WGS sequence"/>
</dbReference>
<feature type="chain" id="PRO_5014691045" description="Thioredoxin domain-containing protein" evidence="7">
    <location>
        <begin position="19"/>
        <end position="743"/>
    </location>
</feature>
<evidence type="ECO:0000256" key="4">
    <source>
        <dbReference type="ARBA" id="ARBA00023136"/>
    </source>
</evidence>
<dbReference type="AlphaFoldDB" id="A0A2N3N9J3"/>
<gene>
    <name evidence="9" type="ORF">jhhlp_003730</name>
</gene>
<dbReference type="VEuPathDB" id="FungiDB:jhhlp_003730"/>
<feature type="region of interest" description="Disordered" evidence="5">
    <location>
        <begin position="155"/>
        <end position="245"/>
    </location>
</feature>
<dbReference type="GO" id="GO:0016020">
    <property type="term" value="C:membrane"/>
    <property type="evidence" value="ECO:0007669"/>
    <property type="project" value="UniProtKB-SubCell"/>
</dbReference>
<dbReference type="Pfam" id="PF00085">
    <property type="entry name" value="Thioredoxin"/>
    <property type="match status" value="2"/>
</dbReference>
<dbReference type="SUPFAM" id="SSF52833">
    <property type="entry name" value="Thioredoxin-like"/>
    <property type="match status" value="3"/>
</dbReference>
<reference evidence="9 10" key="1">
    <citation type="journal article" date="2017" name="G3 (Bethesda)">
        <title>First Draft Genome Sequence of the Pathogenic Fungus Lomentospora prolificans (Formerly Scedosporium prolificans).</title>
        <authorList>
            <person name="Luo R."/>
            <person name="Zimin A."/>
            <person name="Workman R."/>
            <person name="Fan Y."/>
            <person name="Pertea G."/>
            <person name="Grossman N."/>
            <person name="Wear M.P."/>
            <person name="Jia B."/>
            <person name="Miller H."/>
            <person name="Casadevall A."/>
            <person name="Timp W."/>
            <person name="Zhang S.X."/>
            <person name="Salzberg S.L."/>
        </authorList>
    </citation>
    <scope>NUCLEOTIDE SEQUENCE [LARGE SCALE GENOMIC DNA]</scope>
    <source>
        <strain evidence="9 10">JHH-5317</strain>
    </source>
</reference>
<evidence type="ECO:0000256" key="1">
    <source>
        <dbReference type="ARBA" id="ARBA00004167"/>
    </source>
</evidence>
<dbReference type="PANTHER" id="PTHR46426:SF1">
    <property type="entry name" value="PROTEIN DISULFIDE-ISOMERASE TMX3"/>
    <property type="match status" value="1"/>
</dbReference>
<dbReference type="PANTHER" id="PTHR46426">
    <property type="entry name" value="PROTEIN DISULFIDE-ISOMERASE TMX3"/>
    <property type="match status" value="1"/>
</dbReference>
<evidence type="ECO:0000256" key="2">
    <source>
        <dbReference type="ARBA" id="ARBA00022692"/>
    </source>
</evidence>
<evidence type="ECO:0000256" key="7">
    <source>
        <dbReference type="SAM" id="SignalP"/>
    </source>
</evidence>
<dbReference type="STRING" id="41688.A0A2N3N9J3"/>
<feature type="domain" description="Thioredoxin" evidence="8">
    <location>
        <begin position="14"/>
        <end position="154"/>
    </location>
</feature>
<evidence type="ECO:0000256" key="3">
    <source>
        <dbReference type="ARBA" id="ARBA00022989"/>
    </source>
</evidence>
<evidence type="ECO:0000256" key="6">
    <source>
        <dbReference type="SAM" id="Phobius"/>
    </source>
</evidence>
<dbReference type="InterPro" id="IPR052250">
    <property type="entry name" value="PDI_TMX3"/>
</dbReference>
<proteinExistence type="predicted"/>
<dbReference type="InterPro" id="IPR013766">
    <property type="entry name" value="Thioredoxin_domain"/>
</dbReference>
<keyword evidence="4 6" id="KW-0472">Membrane</keyword>
<feature type="signal peptide" evidence="7">
    <location>
        <begin position="1"/>
        <end position="18"/>
    </location>
</feature>
<feature type="transmembrane region" description="Helical" evidence="6">
    <location>
        <begin position="686"/>
        <end position="704"/>
    </location>
</feature>
<dbReference type="OrthoDB" id="72053at2759"/>
<dbReference type="Pfam" id="PF13848">
    <property type="entry name" value="Thioredoxin_6"/>
    <property type="match status" value="1"/>
</dbReference>
<comment type="subcellular location">
    <subcellularLocation>
        <location evidence="1">Membrane</location>
        <topology evidence="1">Single-pass membrane protein</topology>
    </subcellularLocation>
</comment>
<name>A0A2N3N9J3_9PEZI</name>
<organism evidence="9 10">
    <name type="scientific">Lomentospora prolificans</name>
    <dbReference type="NCBI Taxonomy" id="41688"/>
    <lineage>
        <taxon>Eukaryota</taxon>
        <taxon>Fungi</taxon>
        <taxon>Dikarya</taxon>
        <taxon>Ascomycota</taxon>
        <taxon>Pezizomycotina</taxon>
        <taxon>Sordariomycetes</taxon>
        <taxon>Hypocreomycetidae</taxon>
        <taxon>Microascales</taxon>
        <taxon>Microascaceae</taxon>
        <taxon>Lomentospora</taxon>
    </lineage>
</organism>